<accession>A0A1G1YLV5</accession>
<protein>
    <submittedName>
        <fullName evidence="1">Uncharacterized protein</fullName>
    </submittedName>
</protein>
<comment type="caution">
    <text evidence="1">The sequence shown here is derived from an EMBL/GenBank/DDBJ whole genome shotgun (WGS) entry which is preliminary data.</text>
</comment>
<dbReference type="AlphaFoldDB" id="A0A1G1YLV5"/>
<proteinExistence type="predicted"/>
<dbReference type="Proteomes" id="UP000177250">
    <property type="component" value="Unassembled WGS sequence"/>
</dbReference>
<evidence type="ECO:0000313" key="1">
    <source>
        <dbReference type="EMBL" id="OGY52796.1"/>
    </source>
</evidence>
<reference evidence="1 2" key="1">
    <citation type="journal article" date="2016" name="Nat. Commun.">
        <title>Thousands of microbial genomes shed light on interconnected biogeochemical processes in an aquifer system.</title>
        <authorList>
            <person name="Anantharaman K."/>
            <person name="Brown C.T."/>
            <person name="Hug L.A."/>
            <person name="Sharon I."/>
            <person name="Castelle C.J."/>
            <person name="Probst A.J."/>
            <person name="Thomas B.C."/>
            <person name="Singh A."/>
            <person name="Wilkins M.J."/>
            <person name="Karaoz U."/>
            <person name="Brodie E.L."/>
            <person name="Williams K.H."/>
            <person name="Hubbard S.S."/>
            <person name="Banfield J.F."/>
        </authorList>
    </citation>
    <scope>NUCLEOTIDE SEQUENCE [LARGE SCALE GENOMIC DNA]</scope>
</reference>
<sequence length="187" mass="22119">MKIAQGTHRFVVAFPRLGIAIKIAKIKPIEALKRFWNVFIRHKGNAKEKLTRLKFELFKMVPRAMPTIGYHLFYGIYNNWREFIFYQKTKNLFLQPTWFSFIGLFNIQPYGRPTDRSLGDLRHGLYDLTDGQVSLDGHHFDEPSNFTVENNRLKILDYGHQTTQKIITAYGQKIWEEFDPSQCPKYK</sequence>
<evidence type="ECO:0000313" key="2">
    <source>
        <dbReference type="Proteomes" id="UP000177250"/>
    </source>
</evidence>
<name>A0A1G1YLV5_9BACT</name>
<gene>
    <name evidence="1" type="ORF">A3B15_01465</name>
</gene>
<organism evidence="1 2">
    <name type="scientific">Candidatus Buchananbacteria bacterium RIFCSPLOWO2_01_FULL_45_31</name>
    <dbReference type="NCBI Taxonomy" id="1797545"/>
    <lineage>
        <taxon>Bacteria</taxon>
        <taxon>Candidatus Buchananiibacteriota</taxon>
    </lineage>
</organism>
<dbReference type="STRING" id="1797545.A3B15_01465"/>
<dbReference type="EMBL" id="MHIO01000042">
    <property type="protein sequence ID" value="OGY52796.1"/>
    <property type="molecule type" value="Genomic_DNA"/>
</dbReference>